<keyword evidence="3" id="KW-1185">Reference proteome</keyword>
<keyword evidence="1" id="KW-0732">Signal</keyword>
<sequence length="83" mass="9385">MRVPKSLILFLPIIIVLLLMQGSTSRFLNHSSHIVDSEMNFSSMIMKSCSAIISSLNSKKNNFKEIHTVSHRLVPYGPNPLHH</sequence>
<reference evidence="3" key="1">
    <citation type="journal article" date="2020" name="Nat. Commun.">
        <title>Genome sequence of the cluster root forming white lupin.</title>
        <authorList>
            <person name="Hufnagel B."/>
            <person name="Marques A."/>
            <person name="Soriano A."/>
            <person name="Marques L."/>
            <person name="Divol F."/>
            <person name="Doumas P."/>
            <person name="Sallet E."/>
            <person name="Mancinotti D."/>
            <person name="Carrere S."/>
            <person name="Marande W."/>
            <person name="Arribat S."/>
            <person name="Keller J."/>
            <person name="Huneau C."/>
            <person name="Blein T."/>
            <person name="Aime D."/>
            <person name="Laguerre M."/>
            <person name="Taylor J."/>
            <person name="Schubert V."/>
            <person name="Nelson M."/>
            <person name="Geu-Flores F."/>
            <person name="Crespi M."/>
            <person name="Gallardo-Guerrero K."/>
            <person name="Delaux P.-M."/>
            <person name="Salse J."/>
            <person name="Berges H."/>
            <person name="Guyot R."/>
            <person name="Gouzy J."/>
            <person name="Peret B."/>
        </authorList>
    </citation>
    <scope>NUCLEOTIDE SEQUENCE [LARGE SCALE GENOMIC DNA]</scope>
    <source>
        <strain evidence="3">cv. Amiga</strain>
    </source>
</reference>
<dbReference type="AlphaFoldDB" id="A0A6A4QV42"/>
<gene>
    <name evidence="2" type="ORF">Lalb_Chr03g0034461</name>
</gene>
<feature type="signal peptide" evidence="1">
    <location>
        <begin position="1"/>
        <end position="25"/>
    </location>
</feature>
<proteinExistence type="predicted"/>
<evidence type="ECO:0000313" key="3">
    <source>
        <dbReference type="Proteomes" id="UP000447434"/>
    </source>
</evidence>
<dbReference type="OrthoDB" id="663321at2759"/>
<dbReference type="EMBL" id="WOCE01000003">
    <property type="protein sequence ID" value="KAE9617353.1"/>
    <property type="molecule type" value="Genomic_DNA"/>
</dbReference>
<accession>A0A6A4QV42</accession>
<name>A0A6A4QV42_LUPAL</name>
<evidence type="ECO:0000313" key="2">
    <source>
        <dbReference type="EMBL" id="KAE9617353.1"/>
    </source>
</evidence>
<feature type="chain" id="PRO_5025457957" description="Clavata3/ESR (CLE) gene family member" evidence="1">
    <location>
        <begin position="26"/>
        <end position="83"/>
    </location>
</feature>
<protein>
    <recommendedName>
        <fullName evidence="4">Clavata3/ESR (CLE) gene family member</fullName>
    </recommendedName>
</protein>
<dbReference type="Proteomes" id="UP000447434">
    <property type="component" value="Chromosome 3"/>
</dbReference>
<dbReference type="InterPro" id="IPR055317">
    <property type="entry name" value="CLE14-like"/>
</dbReference>
<evidence type="ECO:0008006" key="4">
    <source>
        <dbReference type="Google" id="ProtNLM"/>
    </source>
</evidence>
<comment type="caution">
    <text evidence="2">The sequence shown here is derived from an EMBL/GenBank/DDBJ whole genome shotgun (WGS) entry which is preliminary data.</text>
</comment>
<organism evidence="2 3">
    <name type="scientific">Lupinus albus</name>
    <name type="common">White lupine</name>
    <name type="synonym">Lupinus termis</name>
    <dbReference type="NCBI Taxonomy" id="3870"/>
    <lineage>
        <taxon>Eukaryota</taxon>
        <taxon>Viridiplantae</taxon>
        <taxon>Streptophyta</taxon>
        <taxon>Embryophyta</taxon>
        <taxon>Tracheophyta</taxon>
        <taxon>Spermatophyta</taxon>
        <taxon>Magnoliopsida</taxon>
        <taxon>eudicotyledons</taxon>
        <taxon>Gunneridae</taxon>
        <taxon>Pentapetalae</taxon>
        <taxon>rosids</taxon>
        <taxon>fabids</taxon>
        <taxon>Fabales</taxon>
        <taxon>Fabaceae</taxon>
        <taxon>Papilionoideae</taxon>
        <taxon>50 kb inversion clade</taxon>
        <taxon>genistoids sensu lato</taxon>
        <taxon>core genistoids</taxon>
        <taxon>Genisteae</taxon>
        <taxon>Lupinus</taxon>
    </lineage>
</organism>
<evidence type="ECO:0000256" key="1">
    <source>
        <dbReference type="SAM" id="SignalP"/>
    </source>
</evidence>
<dbReference type="PANTHER" id="PTHR35472:SF3">
    <property type="entry name" value="CLAVATA3_ESR (CLE) GENE FAMILY MEMBER MTCLE05"/>
    <property type="match status" value="1"/>
</dbReference>
<dbReference type="PANTHER" id="PTHR35472">
    <property type="match status" value="1"/>
</dbReference>